<dbReference type="RefSeq" id="WP_119425886.1">
    <property type="nucleotide sequence ID" value="NZ_QQXK01000040.1"/>
</dbReference>
<name>A0A399JEJ1_9MICC</name>
<sequence length="82" mass="8794">MRSLQSSRPAGAEALEPAAVPTAPGVAAPADGQSRLHFSSFPSLLWTTALLLWWWAMQGSGLVVVLLIHFVVVASAEVLRWL</sequence>
<comment type="caution">
    <text evidence="2">The sequence shown here is derived from an EMBL/GenBank/DDBJ whole genome shotgun (WGS) entry which is preliminary data.</text>
</comment>
<dbReference type="AlphaFoldDB" id="A0A399JEJ1"/>
<reference evidence="2 3" key="1">
    <citation type="submission" date="2018-07" db="EMBL/GenBank/DDBJ databases">
        <title>Arthrobacter sp. nov., isolated from raw cow's milk with high bacterial count.</title>
        <authorList>
            <person name="Hahne J."/>
            <person name="Isele D."/>
            <person name="Lipski A."/>
        </authorList>
    </citation>
    <scope>NUCLEOTIDE SEQUENCE [LARGE SCALE GENOMIC DNA]</scope>
    <source>
        <strain evidence="2 3">JZ R-35</strain>
    </source>
</reference>
<keyword evidence="1" id="KW-1133">Transmembrane helix</keyword>
<keyword evidence="1" id="KW-0472">Membrane</keyword>
<keyword evidence="1" id="KW-0812">Transmembrane</keyword>
<accession>A0A399JEJ1</accession>
<proteinExistence type="predicted"/>
<evidence type="ECO:0000256" key="1">
    <source>
        <dbReference type="SAM" id="Phobius"/>
    </source>
</evidence>
<protein>
    <submittedName>
        <fullName evidence="2">Uncharacterized protein</fullName>
    </submittedName>
</protein>
<dbReference type="Proteomes" id="UP000265419">
    <property type="component" value="Unassembled WGS sequence"/>
</dbReference>
<evidence type="ECO:0000313" key="3">
    <source>
        <dbReference type="Proteomes" id="UP000265419"/>
    </source>
</evidence>
<keyword evidence="3" id="KW-1185">Reference proteome</keyword>
<dbReference type="EMBL" id="QQXK01000040">
    <property type="protein sequence ID" value="RII41016.1"/>
    <property type="molecule type" value="Genomic_DNA"/>
</dbReference>
<organism evidence="2 3">
    <name type="scientific">Galactobacter valiniphilus</name>
    <dbReference type="NCBI Taxonomy" id="2676122"/>
    <lineage>
        <taxon>Bacteria</taxon>
        <taxon>Bacillati</taxon>
        <taxon>Actinomycetota</taxon>
        <taxon>Actinomycetes</taxon>
        <taxon>Micrococcales</taxon>
        <taxon>Micrococcaceae</taxon>
        <taxon>Galactobacter</taxon>
    </lineage>
</organism>
<gene>
    <name evidence="2" type="ORF">DWB68_14765</name>
</gene>
<feature type="transmembrane region" description="Helical" evidence="1">
    <location>
        <begin position="62"/>
        <end position="79"/>
    </location>
</feature>
<evidence type="ECO:0000313" key="2">
    <source>
        <dbReference type="EMBL" id="RII41016.1"/>
    </source>
</evidence>